<dbReference type="EnsemblPlants" id="OPUNC03G13610.1">
    <property type="protein sequence ID" value="OPUNC03G13610.1"/>
    <property type="gene ID" value="OPUNC03G13610"/>
</dbReference>
<dbReference type="Gramene" id="OPUNC03G13610.1">
    <property type="protein sequence ID" value="OPUNC03G13610.1"/>
    <property type="gene ID" value="OPUNC03G13610"/>
</dbReference>
<feature type="region of interest" description="Disordered" evidence="1">
    <location>
        <begin position="1"/>
        <end position="53"/>
    </location>
</feature>
<reference evidence="2" key="2">
    <citation type="submission" date="2018-05" db="EMBL/GenBank/DDBJ databases">
        <title>OpunRS2 (Oryza punctata Reference Sequence Version 2).</title>
        <authorList>
            <person name="Zhang J."/>
            <person name="Kudrna D."/>
            <person name="Lee S."/>
            <person name="Talag J."/>
            <person name="Welchert J."/>
            <person name="Wing R.A."/>
        </authorList>
    </citation>
    <scope>NUCLEOTIDE SEQUENCE [LARGE SCALE GENOMIC DNA]</scope>
</reference>
<name>A0A0E0KCL7_ORYPU</name>
<dbReference type="HOGENOM" id="CLU_2546548_0_0_1"/>
<evidence type="ECO:0000313" key="3">
    <source>
        <dbReference type="Proteomes" id="UP000026962"/>
    </source>
</evidence>
<accession>A0A0E0KCL7</accession>
<evidence type="ECO:0000313" key="2">
    <source>
        <dbReference type="EnsemblPlants" id="OPUNC03G13610.1"/>
    </source>
</evidence>
<evidence type="ECO:0000256" key="1">
    <source>
        <dbReference type="SAM" id="MobiDB-lite"/>
    </source>
</evidence>
<organism evidence="2">
    <name type="scientific">Oryza punctata</name>
    <name type="common">Red rice</name>
    <dbReference type="NCBI Taxonomy" id="4537"/>
    <lineage>
        <taxon>Eukaryota</taxon>
        <taxon>Viridiplantae</taxon>
        <taxon>Streptophyta</taxon>
        <taxon>Embryophyta</taxon>
        <taxon>Tracheophyta</taxon>
        <taxon>Spermatophyta</taxon>
        <taxon>Magnoliopsida</taxon>
        <taxon>Liliopsida</taxon>
        <taxon>Poales</taxon>
        <taxon>Poaceae</taxon>
        <taxon>BOP clade</taxon>
        <taxon>Oryzoideae</taxon>
        <taxon>Oryzeae</taxon>
        <taxon>Oryzinae</taxon>
        <taxon>Oryza</taxon>
    </lineage>
</organism>
<protein>
    <submittedName>
        <fullName evidence="2">Uncharacterized protein</fullName>
    </submittedName>
</protein>
<proteinExistence type="predicted"/>
<reference evidence="2" key="1">
    <citation type="submission" date="2015-04" db="UniProtKB">
        <authorList>
            <consortium name="EnsemblPlants"/>
        </authorList>
    </citation>
    <scope>IDENTIFICATION</scope>
</reference>
<keyword evidence="3" id="KW-1185">Reference proteome</keyword>
<dbReference type="AlphaFoldDB" id="A0A0E0KCL7"/>
<sequence length="83" mass="9449">MVLATTGGEVGSTTEWRLEAGVDNGNRELPALSHRRRRDCADSRGGRRSRRFFKSDGPTSNLLKWQQLVMRMRWSCGRVASRL</sequence>
<dbReference type="Proteomes" id="UP000026962">
    <property type="component" value="Chromosome 3"/>
</dbReference>